<evidence type="ECO:0000313" key="3">
    <source>
        <dbReference type="Proteomes" id="UP000030134"/>
    </source>
</evidence>
<dbReference type="EMBL" id="JQZW01000012">
    <property type="protein sequence ID" value="KGN97521.1"/>
    <property type="molecule type" value="Genomic_DNA"/>
</dbReference>
<keyword evidence="3" id="KW-1185">Reference proteome</keyword>
<proteinExistence type="predicted"/>
<gene>
    <name evidence="2" type="ORF">HQ36_06405</name>
</gene>
<dbReference type="OrthoDB" id="678784at2"/>
<evidence type="ECO:0000259" key="1">
    <source>
        <dbReference type="Pfam" id="PF14129"/>
    </source>
</evidence>
<dbReference type="STRING" id="266762.HQ36_06405"/>
<dbReference type="PROSITE" id="PS51257">
    <property type="entry name" value="PROKAR_LIPOPROTEIN"/>
    <property type="match status" value="1"/>
</dbReference>
<dbReference type="RefSeq" id="WP_081962208.1">
    <property type="nucleotide sequence ID" value="NZ_JQZW01000012.1"/>
</dbReference>
<organism evidence="2 3">
    <name type="scientific">Porphyromonas gingivicanis</name>
    <dbReference type="NCBI Taxonomy" id="266762"/>
    <lineage>
        <taxon>Bacteria</taxon>
        <taxon>Pseudomonadati</taxon>
        <taxon>Bacteroidota</taxon>
        <taxon>Bacteroidia</taxon>
        <taxon>Bacteroidales</taxon>
        <taxon>Porphyromonadaceae</taxon>
        <taxon>Porphyromonas</taxon>
    </lineage>
</organism>
<evidence type="ECO:0000313" key="2">
    <source>
        <dbReference type="EMBL" id="KGN97521.1"/>
    </source>
</evidence>
<protein>
    <recommendedName>
        <fullName evidence="1">DUF4296 domain-containing protein</fullName>
    </recommendedName>
</protein>
<dbReference type="Proteomes" id="UP000030134">
    <property type="component" value="Unassembled WGS sequence"/>
</dbReference>
<dbReference type="AlphaFoldDB" id="A0A0A2G2R0"/>
<comment type="caution">
    <text evidence="2">The sequence shown here is derived from an EMBL/GenBank/DDBJ whole genome shotgun (WGS) entry which is preliminary data.</text>
</comment>
<reference evidence="2 3" key="1">
    <citation type="submission" date="2014-08" db="EMBL/GenBank/DDBJ databases">
        <title>Porphyromonas gingivicanis strain:COT-022_OH1391 Genome sequencing.</title>
        <authorList>
            <person name="Wallis C."/>
            <person name="Deusch O."/>
            <person name="O'Flynn C."/>
            <person name="Davis I."/>
            <person name="Jospin G."/>
            <person name="Darling A.E."/>
            <person name="Coil D.A."/>
            <person name="Alexiev A."/>
            <person name="Horsfall A."/>
            <person name="Kirkwood N."/>
            <person name="Harris S."/>
            <person name="Eisen J.A."/>
        </authorList>
    </citation>
    <scope>NUCLEOTIDE SEQUENCE [LARGE SCALE GENOMIC DNA]</scope>
    <source>
        <strain evidence="3">COT-022 OH1391</strain>
    </source>
</reference>
<sequence length="291" mass="33346">MRRYLSLFVYSLFILLGSIFFLSCSDNAWENKLSRKELQSCLEDLYTMEQAIKSTPLISNDTLHLALQKTLFQKYGLTPQDFDSIIFYYNKNNPLLYADIARKASENTRNKLRTLHRENLFIAQSQVEKYFQELSFFQLNSAIPQGAYPRLIKIYGDKAILLHTAHIKADILKETQLSLRANIVGLPDTMISRQLQDLPKLSMSYYVADTLQIHKSCPIDGRTEYELILKFDKTYPSGILNIGIEQTVTTPALYNSLLIEKLELSRVSKTPDSINNSILSQALPTTSLLKE</sequence>
<feature type="domain" description="DUF4296" evidence="1">
    <location>
        <begin position="29"/>
        <end position="108"/>
    </location>
</feature>
<dbReference type="Pfam" id="PF14129">
    <property type="entry name" value="DUF4296"/>
    <property type="match status" value="1"/>
</dbReference>
<name>A0A0A2G2R0_9PORP</name>
<accession>A0A0A2G2R0</accession>
<dbReference type="InterPro" id="IPR025381">
    <property type="entry name" value="DUF4296"/>
</dbReference>